<feature type="region of interest" description="Disordered" evidence="1">
    <location>
        <begin position="1665"/>
        <end position="1699"/>
    </location>
</feature>
<feature type="compositionally biased region" description="Low complexity" evidence="1">
    <location>
        <begin position="917"/>
        <end position="929"/>
    </location>
</feature>
<dbReference type="EMBL" id="MCGR01000012">
    <property type="protein sequence ID" value="ORY88112.1"/>
    <property type="molecule type" value="Genomic_DNA"/>
</dbReference>
<dbReference type="SUPFAM" id="SSF55961">
    <property type="entry name" value="Bet v1-like"/>
    <property type="match status" value="3"/>
</dbReference>
<dbReference type="InterPro" id="IPR002913">
    <property type="entry name" value="START_lipid-bd_dom"/>
</dbReference>
<feature type="transmembrane region" description="Helical" evidence="2">
    <location>
        <begin position="1756"/>
        <end position="1779"/>
    </location>
</feature>
<evidence type="ECO:0000256" key="2">
    <source>
        <dbReference type="SAM" id="Phobius"/>
    </source>
</evidence>
<dbReference type="GO" id="GO:0008289">
    <property type="term" value="F:lipid binding"/>
    <property type="evidence" value="ECO:0007669"/>
    <property type="project" value="InterPro"/>
</dbReference>
<feature type="region of interest" description="Disordered" evidence="1">
    <location>
        <begin position="1368"/>
        <end position="1438"/>
    </location>
</feature>
<proteinExistence type="predicted"/>
<organism evidence="4 5">
    <name type="scientific">Leucosporidium creatinivorum</name>
    <dbReference type="NCBI Taxonomy" id="106004"/>
    <lineage>
        <taxon>Eukaryota</taxon>
        <taxon>Fungi</taxon>
        <taxon>Dikarya</taxon>
        <taxon>Basidiomycota</taxon>
        <taxon>Pucciniomycotina</taxon>
        <taxon>Microbotryomycetes</taxon>
        <taxon>Leucosporidiales</taxon>
        <taxon>Leucosporidium</taxon>
    </lineage>
</organism>
<keyword evidence="2" id="KW-1133">Transmembrane helix</keyword>
<dbReference type="PANTHER" id="PTHR19308">
    <property type="entry name" value="PHOSPHATIDYLCHOLINE TRANSFER PROTEIN"/>
    <property type="match status" value="1"/>
</dbReference>
<protein>
    <recommendedName>
        <fullName evidence="3">START domain-containing protein</fullName>
    </recommendedName>
</protein>
<dbReference type="STRING" id="106004.A0A1Y2FVV0"/>
<keyword evidence="5" id="KW-1185">Reference proteome</keyword>
<name>A0A1Y2FVV0_9BASI</name>
<feature type="region of interest" description="Disordered" evidence="1">
    <location>
        <begin position="901"/>
        <end position="1019"/>
    </location>
</feature>
<dbReference type="Gene3D" id="3.30.530.20">
    <property type="match status" value="3"/>
</dbReference>
<sequence length="1840" mass="195386">MAEPAAPYESSHLRNEAALSLALLSFRSLLAHPSSTSWKPLSASASPTTNKASPPELSNGIGSVEQSRVQVHRRKDRKLGVDVVRAVCEVEWREEGGAELEAFKAVLLTPEVRGAWDKLVEHALELQLVDPETRIGKTDYRLGWPASPRDTITISRHYSDPSTLIDVSTSLPRPPPDEEPAFLRPAPPYVRSNVHLLAWCLQIVPSSSSSTLSSTEPSSSSSTAAQASEDQKLRITIFWQWSLGGAIFATHQQQIASLLSSFVTFVREKGSQIPLLRSWGRGVEVSRSSWDRSGETRIVDYAVVWPEEDEVVSGGGVEGMDAVERRRERRRLERSVELGLSGREGWDVRVVTKAVGGGGAAEGTVDVSWSAAAEVVATAPPSPNSSTPADPPPPSRITLRLTHAPLPHPSTLVRVSLSITRLAGGKILRVNGDQVKLSLVEPRDPRTSTRALLESDDTASIATGSSVDTGGGGGSPALNSSAFSVATTGTSTPTTAATNKPQPNPPTSSSLIQSLLRRNYIYFTSLLQEPEAKWRPTTDNRGVTVTQLNSIDPTLTIYRAEATFVGVGVWDVFASIMNPGVRARWEKGWDGAVLVEEVGELSELWWSGSKGAWPVAPRDSVTLRTAYKSPSSVHIFSFSTDDTSLFPTIPPLRPPTIRTQTDLYGWAIEALSPTTTQITLLDQSDPKGWSNKSWTPQQMVNAVAGVGEFAIKSGGPPVVNRLKGARKTACGYEVEKAVLRVEYRKKGEGSEVVEVPVPVLGEEGEVGLAGAPTRTRTTTTTTTIEQDGSAPGNIECEIRCDCSTWASSIDIVVDPPPLKISCLSRHRLSSGGGLWITIEHDASGLSNEERVLVLVRKGSGGTREKGSVTVNGAKARVDVEMLPEDEVKLLSKRKRVKASPVPLDQYSTNGGRAWMRSSSGSSSSASAAAAGGGASLKGLESPLPTPPPEEATEDPFVSTKTASTAPPSTLNPTSSTSLASSTATLQPSPLSQSLSPSTDSPPSEPASPSSPSSPPLHPPHYALSALSWLQTFHAEQGPELTDPAPGWSIVSERAGTVVRKKIIPRVSEVLPVYRGDRIVQGLTAEEISSVVGALGSRKAWDERVEEAIPLASWGSGCSTSVLTTKPIFPFKGRIFHLSTVNAAVRVPSASSTSSTSTVLFCASSSYPPSPSNSPSFDPTKLNPSSLLPAQVLLEGWILETLDPYTSSMLAIPSTRCTYVACVDHSGSVPLALNSVLNANLARMIQSVESLGKGKGPLPRVWTPDKGLVIEGPLSDEGEKECVWKLGMKEAGQGEESTLLVADATVEDGAFRALFKVGGATAAAASAGEKGGVGLGTPSVPVGAILKSELPRSASLNFGAISTTPALKKQASTSDLTRKTSRSSLRTLASTTGGPPTTTGSSSIRSKSPPNATLASATGSTSTASLINTNGGTSSSSSSNDMIVCELVVDLKQFPHGYSVVATSSLIPSDSVDPLSLDSLPPTTTTTTTLPLRATAHDAPLPSILSASLDSWKRHNHLLRVLIPTSPITHPVQDPLRDGKTNEPKPEWYKRLTDRGALVDVRISPLPQDQATVGTASAKLASAAGTAGSKRVVFNGEKLVVASQKESKAVLARLEDEEAPSRARKISRVPRKPRAKASTELDPSPLPEELQQPLAVAVRLLAPKPETPTLDDLEFPDPKSPGAVTPADEEGARSPAMGAKSGGASLIARRDTASSEAAPSGPLLGILGAYPLSRLSSSMATALPSSKDPTTLSRRTFSLSFVLIVAIISFLLGSLLRSLLTPADYIIYRPHEAEGQQVERALMQAFDPERRWREARRLLEIRGILPWVSRWDLIVAAVRRD</sequence>
<keyword evidence="2" id="KW-0472">Membrane</keyword>
<feature type="compositionally biased region" description="Polar residues" evidence="1">
    <location>
        <begin position="36"/>
        <end position="52"/>
    </location>
</feature>
<feature type="compositionally biased region" description="Polar residues" evidence="1">
    <location>
        <begin position="458"/>
        <end position="468"/>
    </location>
</feature>
<feature type="compositionally biased region" description="Low complexity" evidence="1">
    <location>
        <begin position="1411"/>
        <end position="1438"/>
    </location>
</feature>
<feature type="compositionally biased region" description="Low complexity" evidence="1">
    <location>
        <begin position="1381"/>
        <end position="1402"/>
    </location>
</feature>
<evidence type="ECO:0000259" key="3">
    <source>
        <dbReference type="PROSITE" id="PS50848"/>
    </source>
</evidence>
<evidence type="ECO:0000256" key="1">
    <source>
        <dbReference type="SAM" id="MobiDB-lite"/>
    </source>
</evidence>
<dbReference type="InterPro" id="IPR051213">
    <property type="entry name" value="START_lipid_transfer"/>
</dbReference>
<dbReference type="Pfam" id="PF01852">
    <property type="entry name" value="START"/>
    <property type="match status" value="1"/>
</dbReference>
<dbReference type="OrthoDB" id="196858at2759"/>
<dbReference type="InterPro" id="IPR023393">
    <property type="entry name" value="START-like_dom_sf"/>
</dbReference>
<dbReference type="Proteomes" id="UP000193467">
    <property type="component" value="Unassembled WGS sequence"/>
</dbReference>
<evidence type="ECO:0000313" key="5">
    <source>
        <dbReference type="Proteomes" id="UP000193467"/>
    </source>
</evidence>
<evidence type="ECO:0000313" key="4">
    <source>
        <dbReference type="EMBL" id="ORY88112.1"/>
    </source>
</evidence>
<accession>A0A1Y2FVV0</accession>
<reference evidence="4 5" key="1">
    <citation type="submission" date="2016-07" db="EMBL/GenBank/DDBJ databases">
        <title>Pervasive Adenine N6-methylation of Active Genes in Fungi.</title>
        <authorList>
            <consortium name="DOE Joint Genome Institute"/>
            <person name="Mondo S.J."/>
            <person name="Dannebaum R.O."/>
            <person name="Kuo R.C."/>
            <person name="Labutti K."/>
            <person name="Haridas S."/>
            <person name="Kuo A."/>
            <person name="Salamov A."/>
            <person name="Ahrendt S.R."/>
            <person name="Lipzen A."/>
            <person name="Sullivan W."/>
            <person name="Andreopoulos W.B."/>
            <person name="Clum A."/>
            <person name="Lindquist E."/>
            <person name="Daum C."/>
            <person name="Ramamoorthy G.K."/>
            <person name="Gryganskyi A."/>
            <person name="Culley D."/>
            <person name="Magnuson J.K."/>
            <person name="James T.Y."/>
            <person name="O'Malley M.A."/>
            <person name="Stajich J.E."/>
            <person name="Spatafora J.W."/>
            <person name="Visel A."/>
            <person name="Grigoriev I.V."/>
        </authorList>
    </citation>
    <scope>NUCLEOTIDE SEQUENCE [LARGE SCALE GENOMIC DNA]</scope>
    <source>
        <strain evidence="4 5">62-1032</strain>
    </source>
</reference>
<feature type="region of interest" description="Disordered" evidence="1">
    <location>
        <begin position="36"/>
        <end position="62"/>
    </location>
</feature>
<feature type="compositionally biased region" description="Low complexity" evidence="1">
    <location>
        <begin position="954"/>
        <end position="1010"/>
    </location>
</feature>
<gene>
    <name evidence="4" type="ORF">BCR35DRAFT_302027</name>
</gene>
<keyword evidence="2" id="KW-0812">Transmembrane</keyword>
<feature type="region of interest" description="Disordered" evidence="1">
    <location>
        <begin position="441"/>
        <end position="509"/>
    </location>
</feature>
<feature type="region of interest" description="Disordered" evidence="1">
    <location>
        <begin position="378"/>
        <end position="401"/>
    </location>
</feature>
<feature type="region of interest" description="Disordered" evidence="1">
    <location>
        <begin position="1612"/>
        <end position="1646"/>
    </location>
</feature>
<dbReference type="PANTHER" id="PTHR19308:SF54">
    <property type="entry name" value="START DOMAIN-CONTAINING PROTEIN"/>
    <property type="match status" value="1"/>
</dbReference>
<dbReference type="InParanoid" id="A0A1Y2FVV0"/>
<comment type="caution">
    <text evidence="4">The sequence shown here is derived from an EMBL/GenBank/DDBJ whole genome shotgun (WGS) entry which is preliminary data.</text>
</comment>
<feature type="compositionally biased region" description="Basic residues" evidence="1">
    <location>
        <begin position="1621"/>
        <end position="1634"/>
    </location>
</feature>
<dbReference type="CDD" id="cd00177">
    <property type="entry name" value="START"/>
    <property type="match status" value="1"/>
</dbReference>
<feature type="domain" description="START" evidence="3">
    <location>
        <begin position="505"/>
        <end position="707"/>
    </location>
</feature>
<dbReference type="GO" id="GO:0005737">
    <property type="term" value="C:cytoplasm"/>
    <property type="evidence" value="ECO:0007669"/>
    <property type="project" value="UniProtKB-ARBA"/>
</dbReference>
<feature type="compositionally biased region" description="Low complexity" evidence="1">
    <location>
        <begin position="486"/>
        <end position="498"/>
    </location>
</feature>
<dbReference type="PROSITE" id="PS50848">
    <property type="entry name" value="START"/>
    <property type="match status" value="1"/>
</dbReference>